<evidence type="ECO:0000313" key="1">
    <source>
        <dbReference type="EMBL" id="MEJ6009601.1"/>
    </source>
</evidence>
<dbReference type="RefSeq" id="WP_339965758.1">
    <property type="nucleotide sequence ID" value="NZ_JBBHJY010000002.1"/>
</dbReference>
<reference evidence="1 2" key="1">
    <citation type="submission" date="2024-03" db="EMBL/GenBank/DDBJ databases">
        <authorList>
            <person name="Jo J.-H."/>
        </authorList>
    </citation>
    <scope>NUCLEOTIDE SEQUENCE [LARGE SCALE GENOMIC DNA]</scope>
    <source>
        <strain evidence="1 2">AS3R-12</strain>
    </source>
</reference>
<organism evidence="1 2">
    <name type="scientific">Novosphingobium aquae</name>
    <dbReference type="NCBI Taxonomy" id="3133435"/>
    <lineage>
        <taxon>Bacteria</taxon>
        <taxon>Pseudomonadati</taxon>
        <taxon>Pseudomonadota</taxon>
        <taxon>Alphaproteobacteria</taxon>
        <taxon>Sphingomonadales</taxon>
        <taxon>Sphingomonadaceae</taxon>
        <taxon>Novosphingobium</taxon>
    </lineage>
</organism>
<dbReference type="Proteomes" id="UP001379235">
    <property type="component" value="Unassembled WGS sequence"/>
</dbReference>
<name>A0ABU8S6L9_9SPHN</name>
<gene>
    <name evidence="1" type="ORF">WG900_06685</name>
</gene>
<dbReference type="EMBL" id="JBBHJY010000002">
    <property type="protein sequence ID" value="MEJ6009601.1"/>
    <property type="molecule type" value="Genomic_DNA"/>
</dbReference>
<evidence type="ECO:0000313" key="2">
    <source>
        <dbReference type="Proteomes" id="UP001379235"/>
    </source>
</evidence>
<proteinExistence type="predicted"/>
<accession>A0ABU8S6L9</accession>
<keyword evidence="2" id="KW-1185">Reference proteome</keyword>
<evidence type="ECO:0008006" key="3">
    <source>
        <dbReference type="Google" id="ProtNLM"/>
    </source>
</evidence>
<comment type="caution">
    <text evidence="1">The sequence shown here is derived from an EMBL/GenBank/DDBJ whole genome shotgun (WGS) entry which is preliminary data.</text>
</comment>
<sequence length="44" mass="5058">MFRTGLAESMPKDIAEEMAVLVRRARTVFLGFRVALPRLWDGCF</sequence>
<protein>
    <recommendedName>
        <fullName evidence="3">Transposase</fullName>
    </recommendedName>
</protein>